<accession>A0ABQ8LQV1</accession>
<dbReference type="PANTHER" id="PTHR47507:SF5">
    <property type="entry name" value="BARRIER-TO-AUTOINTEGRATION FACTOR"/>
    <property type="match status" value="1"/>
</dbReference>
<keyword evidence="4" id="KW-1185">Reference proteome</keyword>
<reference evidence="3 4" key="1">
    <citation type="submission" date="2022-01" db="EMBL/GenBank/DDBJ databases">
        <title>A high-quality chromosome-level genome assembly of rohu carp, Labeo rohita.</title>
        <authorList>
            <person name="Arick M.A. II"/>
            <person name="Hsu C.-Y."/>
            <person name="Magbanua Z."/>
            <person name="Pechanova O."/>
            <person name="Grover C."/>
            <person name="Miller E."/>
            <person name="Thrash A."/>
            <person name="Ezzel L."/>
            <person name="Alam S."/>
            <person name="Benzie J."/>
            <person name="Hamilton M."/>
            <person name="Karsi A."/>
            <person name="Lawrence M.L."/>
            <person name="Peterson D.G."/>
        </authorList>
    </citation>
    <scope>NUCLEOTIDE SEQUENCE [LARGE SCALE GENOMIC DNA]</scope>
    <source>
        <strain evidence="4">BAU-BD-2019</strain>
        <tissue evidence="3">Blood</tissue>
    </source>
</reference>
<organism evidence="3 4">
    <name type="scientific">Labeo rohita</name>
    <name type="common">Indian major carp</name>
    <name type="synonym">Cyprinus rohita</name>
    <dbReference type="NCBI Taxonomy" id="84645"/>
    <lineage>
        <taxon>Eukaryota</taxon>
        <taxon>Metazoa</taxon>
        <taxon>Chordata</taxon>
        <taxon>Craniata</taxon>
        <taxon>Vertebrata</taxon>
        <taxon>Euteleostomi</taxon>
        <taxon>Actinopterygii</taxon>
        <taxon>Neopterygii</taxon>
        <taxon>Teleostei</taxon>
        <taxon>Ostariophysi</taxon>
        <taxon>Cypriniformes</taxon>
        <taxon>Cyprinidae</taxon>
        <taxon>Labeoninae</taxon>
        <taxon>Labeonini</taxon>
        <taxon>Labeo</taxon>
    </lineage>
</organism>
<dbReference type="EMBL" id="JACTAM010000019">
    <property type="protein sequence ID" value="KAI2653014.1"/>
    <property type="molecule type" value="Genomic_DNA"/>
</dbReference>
<gene>
    <name evidence="3" type="ORF">H4Q32_006366</name>
</gene>
<evidence type="ECO:0000256" key="1">
    <source>
        <dbReference type="ARBA" id="ARBA00004123"/>
    </source>
</evidence>
<dbReference type="SUPFAM" id="SSF47798">
    <property type="entry name" value="Barrier-to-autointegration factor, BAF"/>
    <property type="match status" value="2"/>
</dbReference>
<dbReference type="PANTHER" id="PTHR47507">
    <property type="entry name" value="BARRIER TO AUTOINTEGRATION FACTOR 2"/>
    <property type="match status" value="1"/>
</dbReference>
<comment type="subcellular location">
    <subcellularLocation>
        <location evidence="1">Nucleus</location>
    </subcellularLocation>
</comment>
<keyword evidence="2" id="KW-0539">Nucleus</keyword>
<dbReference type="Gene3D" id="1.10.150.40">
    <property type="entry name" value="Barrier-to-autointegration factor, BAF"/>
    <property type="match status" value="2"/>
</dbReference>
<dbReference type="SMART" id="SM01023">
    <property type="entry name" value="BAF"/>
    <property type="match status" value="2"/>
</dbReference>
<dbReference type="InterPro" id="IPR051387">
    <property type="entry name" value="BAF"/>
</dbReference>
<evidence type="ECO:0000256" key="2">
    <source>
        <dbReference type="ARBA" id="ARBA00023242"/>
    </source>
</evidence>
<protein>
    <submittedName>
        <fullName evidence="3">Barrier-to-autointegration factor</fullName>
    </submittedName>
</protein>
<dbReference type="InterPro" id="IPR036617">
    <property type="entry name" value="BAF_sf"/>
</dbReference>
<dbReference type="Pfam" id="PF02961">
    <property type="entry name" value="SAM_BAF"/>
    <property type="match status" value="2"/>
</dbReference>
<proteinExistence type="predicted"/>
<comment type="caution">
    <text evidence="3">The sequence shown here is derived from an EMBL/GenBank/DDBJ whole genome shotgun (WGS) entry which is preliminary data.</text>
</comment>
<evidence type="ECO:0000313" key="4">
    <source>
        <dbReference type="Proteomes" id="UP000830375"/>
    </source>
</evidence>
<evidence type="ECO:0000313" key="3">
    <source>
        <dbReference type="EMBL" id="KAI2653014.1"/>
    </source>
</evidence>
<dbReference type="InterPro" id="IPR004122">
    <property type="entry name" value="BAF_prot"/>
</dbReference>
<sequence length="194" mass="22219">MTSRKHRQFCLEPMGNKPVHDLPGIGRALGGRLQSSGITHARDIEGRFLVYNQNQEKFGTWLKDTCGANAKQQRDCYNASSYRSSRGTLYMVCSRRQVRIISNRKKRKAAWAGNTFVQPMGDKLVYELPGIGPVLGGRLQNKGIIRARDVLGRFLVLNKDEWKFKNWLRDSCGANAKQQRDCYNCLREWTSNHL</sequence>
<name>A0ABQ8LQV1_LABRO</name>
<dbReference type="Proteomes" id="UP000830375">
    <property type="component" value="Unassembled WGS sequence"/>
</dbReference>